<organism evidence="5">
    <name type="scientific">Aegilops tauschii</name>
    <name type="common">Tausch's goatgrass</name>
    <name type="synonym">Aegilops squarrosa</name>
    <dbReference type="NCBI Taxonomy" id="37682"/>
    <lineage>
        <taxon>Eukaryota</taxon>
        <taxon>Viridiplantae</taxon>
        <taxon>Streptophyta</taxon>
        <taxon>Embryophyta</taxon>
        <taxon>Tracheophyta</taxon>
        <taxon>Spermatophyta</taxon>
        <taxon>Magnoliopsida</taxon>
        <taxon>Liliopsida</taxon>
        <taxon>Poales</taxon>
        <taxon>Poaceae</taxon>
        <taxon>BOP clade</taxon>
        <taxon>Pooideae</taxon>
        <taxon>Triticodae</taxon>
        <taxon>Triticeae</taxon>
        <taxon>Triticinae</taxon>
        <taxon>Aegilops</taxon>
    </lineage>
</organism>
<dbReference type="GO" id="GO:0051747">
    <property type="term" value="F:cytosine C-5 DNA demethylase activity"/>
    <property type="evidence" value="ECO:0007669"/>
    <property type="project" value="TreeGrafter"/>
</dbReference>
<dbReference type="GO" id="GO:0008198">
    <property type="term" value="F:ferrous iron binding"/>
    <property type="evidence" value="ECO:0007669"/>
    <property type="project" value="TreeGrafter"/>
</dbReference>
<comment type="similarity">
    <text evidence="1">Belongs to the alkB family.</text>
</comment>
<feature type="chain" id="PRO_5014583530" evidence="4">
    <location>
        <begin position="22"/>
        <end position="347"/>
    </location>
</feature>
<feature type="region of interest" description="Disordered" evidence="3">
    <location>
        <begin position="64"/>
        <end position="136"/>
    </location>
</feature>
<feature type="binding site" evidence="2">
    <location>
        <position position="249"/>
    </location>
    <ligand>
        <name>substrate</name>
    </ligand>
</feature>
<dbReference type="PANTHER" id="PTHR31573">
    <property type="entry name" value="ALPHA-KETOGLUTARATE-DEPENDENT DIOXYGENASE ALKB HOMOLOG 2"/>
    <property type="match status" value="1"/>
</dbReference>
<evidence type="ECO:0000313" key="5">
    <source>
        <dbReference type="EnsemblPlants" id="EMT05897"/>
    </source>
</evidence>
<dbReference type="SUPFAM" id="SSF51197">
    <property type="entry name" value="Clavaminate synthase-like"/>
    <property type="match status" value="1"/>
</dbReference>
<keyword evidence="4" id="KW-0732">Signal</keyword>
<evidence type="ECO:0000256" key="1">
    <source>
        <dbReference type="ARBA" id="ARBA00007879"/>
    </source>
</evidence>
<dbReference type="InterPro" id="IPR032852">
    <property type="entry name" value="ALKBH2"/>
</dbReference>
<feature type="binding site" evidence="2">
    <location>
        <position position="246"/>
    </location>
    <ligand>
        <name>2-oxoglutarate</name>
        <dbReference type="ChEBI" id="CHEBI:16810"/>
    </ligand>
</feature>
<dbReference type="GO" id="GO:0006307">
    <property type="term" value="P:DNA alkylation repair"/>
    <property type="evidence" value="ECO:0007669"/>
    <property type="project" value="TreeGrafter"/>
</dbReference>
<feature type="region of interest" description="Disordered" evidence="3">
    <location>
        <begin position="275"/>
        <end position="296"/>
    </location>
</feature>
<feature type="signal peptide" evidence="4">
    <location>
        <begin position="1"/>
        <end position="21"/>
    </location>
</feature>
<feature type="compositionally biased region" description="Basic and acidic residues" evidence="3">
    <location>
        <begin position="114"/>
        <end position="132"/>
    </location>
</feature>
<dbReference type="Gene3D" id="2.60.120.590">
    <property type="entry name" value="Alpha-ketoglutarate-dependent dioxygenase AlkB-like"/>
    <property type="match status" value="1"/>
</dbReference>
<protein>
    <submittedName>
        <fullName evidence="5">Alpha-ketoglutarate-dependent dioxygenase alkB-3-like protein</fullName>
    </submittedName>
</protein>
<accession>M8BSF7</accession>
<evidence type="ECO:0000256" key="2">
    <source>
        <dbReference type="PIRSR" id="PIRSR632852-1"/>
    </source>
</evidence>
<evidence type="ECO:0000256" key="3">
    <source>
        <dbReference type="SAM" id="MobiDB-lite"/>
    </source>
</evidence>
<dbReference type="PANTHER" id="PTHR31573:SF1">
    <property type="entry name" value="DNA OXIDATIVE DEMETHYLASE ALKBH2"/>
    <property type="match status" value="1"/>
</dbReference>
<dbReference type="SUPFAM" id="SSF49503">
    <property type="entry name" value="Cupredoxins"/>
    <property type="match status" value="1"/>
</dbReference>
<sequence>MAGLLLSAAVACVLLAGAVSASSSSSPRVFTVGGDERGWRQPAPGEETYNHWATKNRFHVGDFLREDSSEPPLPATVSDPPPTAASFPAASPMASRLRLGQPSPNPGPGPSPGEGKREEGEARKPEPRREVTDLGGGSEVVHIPRFMARERAWELFEHLNKRIPWTRPTIRVFGRSVVQPRDTCYVADEGLTDLRYSGHQPHPHSWHEFPVLKDILKEVHEALPGSHFNSLLLNRYKGGSDYVSWHADDEPLYGPTPEIASVTFGCEREFLLRKKPANTKSQAAGESGETAPKRLKVSAPQQHSFLLKHGSLLVMRGYTQRDWQHAVPKRARAASTRINLTFRHVLP</sequence>
<feature type="binding site" evidence="2">
    <location>
        <position position="325"/>
    </location>
    <ligand>
        <name>2-oxoglutarate</name>
        <dbReference type="ChEBI" id="CHEBI:16810"/>
    </ligand>
</feature>
<dbReference type="AlphaFoldDB" id="M8BSF7"/>
<dbReference type="Pfam" id="PF13532">
    <property type="entry name" value="2OG-FeII_Oxy_2"/>
    <property type="match status" value="1"/>
</dbReference>
<feature type="binding site" evidence="2">
    <location>
        <begin position="173"/>
        <end position="175"/>
    </location>
    <ligand>
        <name>substrate</name>
    </ligand>
</feature>
<dbReference type="InterPro" id="IPR027450">
    <property type="entry name" value="AlkB-like"/>
</dbReference>
<dbReference type="InterPro" id="IPR005123">
    <property type="entry name" value="Oxoglu/Fe-dep_dioxygenase_dom"/>
</dbReference>
<dbReference type="GO" id="GO:0035516">
    <property type="term" value="F:broad specificity oxidative DNA demethylase activity"/>
    <property type="evidence" value="ECO:0007669"/>
    <property type="project" value="TreeGrafter"/>
</dbReference>
<evidence type="ECO:0000256" key="4">
    <source>
        <dbReference type="SAM" id="SignalP"/>
    </source>
</evidence>
<dbReference type="Gene3D" id="2.60.40.420">
    <property type="entry name" value="Cupredoxins - blue copper proteins"/>
    <property type="match status" value="1"/>
</dbReference>
<reference evidence="5" key="1">
    <citation type="submission" date="2015-06" db="UniProtKB">
        <authorList>
            <consortium name="EnsemblPlants"/>
        </authorList>
    </citation>
    <scope>IDENTIFICATION</scope>
</reference>
<feature type="binding site" evidence="2">
    <location>
        <position position="341"/>
    </location>
    <ligand>
        <name>2-oxoglutarate</name>
        <dbReference type="ChEBI" id="CHEBI:16810"/>
    </ligand>
</feature>
<dbReference type="PROSITE" id="PS51471">
    <property type="entry name" value="FE2OG_OXY"/>
    <property type="match status" value="1"/>
</dbReference>
<proteinExistence type="inferred from homology"/>
<feature type="binding site" evidence="2">
    <location>
        <position position="234"/>
    </location>
    <ligand>
        <name>2-oxoglutarate</name>
        <dbReference type="ChEBI" id="CHEBI:16810"/>
    </ligand>
</feature>
<name>M8BSF7_AEGTA</name>
<dbReference type="InterPro" id="IPR037151">
    <property type="entry name" value="AlkB-like_sf"/>
</dbReference>
<feature type="binding site" evidence="2">
    <location>
        <position position="337"/>
    </location>
    <ligand>
        <name>2-oxoglutarate</name>
        <dbReference type="ChEBI" id="CHEBI:16810"/>
    </ligand>
</feature>
<feature type="region of interest" description="Disordered" evidence="3">
    <location>
        <begin position="24"/>
        <end position="47"/>
    </location>
</feature>
<dbReference type="FunFam" id="2.60.120.590:FF:000015">
    <property type="entry name" value="DNA oxidative demethylase ALKBH2"/>
    <property type="match status" value="1"/>
</dbReference>
<dbReference type="EnsemblPlants" id="EMT05897">
    <property type="protein sequence ID" value="EMT05897"/>
    <property type="gene ID" value="F775_04874"/>
</dbReference>
<dbReference type="InterPro" id="IPR008972">
    <property type="entry name" value="Cupredoxin"/>
</dbReference>
<feature type="binding site" evidence="2">
    <location>
        <position position="236"/>
    </location>
    <ligand>
        <name>2-oxoglutarate</name>
        <dbReference type="ChEBI" id="CHEBI:16810"/>
    </ligand>
</feature>
<feature type="binding site" evidence="2">
    <location>
        <position position="343"/>
    </location>
    <ligand>
        <name>2-oxoglutarate</name>
        <dbReference type="ChEBI" id="CHEBI:16810"/>
    </ligand>
</feature>
<feature type="compositionally biased region" description="Low complexity" evidence="3">
    <location>
        <begin position="84"/>
        <end position="95"/>
    </location>
</feature>
<feature type="compositionally biased region" description="Pro residues" evidence="3">
    <location>
        <begin position="71"/>
        <end position="83"/>
    </location>
</feature>